<keyword evidence="3" id="KW-0540">Nuclease</keyword>
<dbReference type="Pfam" id="PF17917">
    <property type="entry name" value="RT_RNaseH"/>
    <property type="match status" value="1"/>
</dbReference>
<dbReference type="InterPro" id="IPR041373">
    <property type="entry name" value="RT_RNaseH"/>
</dbReference>
<sequence length="1222" mass="138306">MGRYRQKLMDMCEEVESWRAGIPKVFLYDSGPESMPGRQRYPGVTTVSSGPRSGMTHRPPTTLAQAAFAARTRGQAKVGAGQDPPKRESELERRKEPVEVQDYDDEDEEDEKLQQEEDRRAEQRARKRGSQEEVEPVLRDVTPNKKKYVVGLEEGFDVERLIDRLLEGHNDLMTLKEILASAPRLRNEPKGRLSRRLVPSVRLSVILSKEVEWADSRTKMDWKCVACGMVDLVVKGSKCVAMVGTRAEMNIIREADAIKYGLDIDHVRNFLGTCGFWRTFVKNFAAKTEQLRKLVRQDQEWVWGEEQEKVVSGMKEEFRKGGLVLGASDYDATEVRSFIVETDAGPTALGGVLIQADIEGKERPLHFESRTLCTSERNYSQFKRETLVVLHCLRIFRNYIFGRRFILRVDPTTLAFSLRNYVPSDPTVARWLTYIWMFNFELERIPGSKNRADGLSRINWDKEEGEAIENTPPVDGFLDQEEDILRHINEWSPRVPSCVGHLIWHAPKGYERKVELVLKPFEEEDPWGGKDVQWMMKFALASNHSLVEEVRTIEEDPDRVRMHEELMGDIYLLVNTLLQEPSDLIGSLNPAEGEDVVLESQDDGFEEGEIKEAFRAEEYDGIYRELGLLLSSDFAKTAMPRGGREVRPSRRPSGASGGHERRGSYQREYTPEYDNGDIELFLDDYWSYARPIARICEEARTWQEVEQAMQRLRPSPVGTDGESIRLQIGNAEEFIPTFERFMHEQGILRDQWMQTLPLWTRRAERPLAREIRDRARDWEGCRAHVREAFRRPEPAQPQPRVERRLRSKRQREPEPRETTPSRGGRKALARRDEEPDQPEQESGMYPECGMRPVAVQPFTEGRLQGSLQQVSEEAAPAGGSLQSLEAHLDALQWEVPQSSGGQEAEPRAQREQQKEVVIEIGEDTLPQQSAPTPEVEAEPMDVQEEGREPQRGETPPPPPNLIQSPKVRVETEPGETDWRKEVISTVDSFDRYLMLEGDLAGKKAKEEGHGVRIEALEAEIQDLKALAASQATIIQRLLEERKKEGTPTKVVDQTEGARYDVQGQAAQGSGQPSEAGPSQGPPLGRVILGPEEAKAKREAEKEAFVFRAPTAFATLPVEPLGAPPTSSPLPGEEGPQGATSEPTQGSMEGPMSVLLEALDTMQEGASTPMPELGTKTVSEELPMVVPEERRKSRPQRLDTPEYVPEQPAFSAMEQATMRISKG</sequence>
<feature type="region of interest" description="Disordered" evidence="7">
    <location>
        <begin position="31"/>
        <end position="139"/>
    </location>
</feature>
<keyword evidence="1" id="KW-0808">Transferase</keyword>
<feature type="region of interest" description="Disordered" evidence="7">
    <location>
        <begin position="639"/>
        <end position="670"/>
    </location>
</feature>
<feature type="region of interest" description="Disordered" evidence="7">
    <location>
        <begin position="789"/>
        <end position="848"/>
    </location>
</feature>
<feature type="compositionally biased region" description="Basic and acidic residues" evidence="7">
    <location>
        <begin position="84"/>
        <end position="98"/>
    </location>
</feature>
<dbReference type="PANTHER" id="PTHR37984">
    <property type="entry name" value="PROTEIN CBG26694"/>
    <property type="match status" value="1"/>
</dbReference>
<evidence type="ECO:0000313" key="9">
    <source>
        <dbReference type="EMBL" id="GBG64717.1"/>
    </source>
</evidence>
<feature type="compositionally biased region" description="Basic and acidic residues" evidence="7">
    <location>
        <begin position="1186"/>
        <end position="1199"/>
    </location>
</feature>
<feature type="region of interest" description="Disordered" evidence="7">
    <location>
        <begin position="868"/>
        <end position="976"/>
    </location>
</feature>
<dbReference type="InterPro" id="IPR050951">
    <property type="entry name" value="Retrovirus_Pol_polyprotein"/>
</dbReference>
<dbReference type="AlphaFoldDB" id="A0A388K3U5"/>
<name>A0A388K3U5_CHABU</name>
<dbReference type="EMBL" id="BFEA01000053">
    <property type="protein sequence ID" value="GBG64717.1"/>
    <property type="molecule type" value="Genomic_DNA"/>
</dbReference>
<keyword evidence="10" id="KW-1185">Reference proteome</keyword>
<evidence type="ECO:0000256" key="6">
    <source>
        <dbReference type="ARBA" id="ARBA00022918"/>
    </source>
</evidence>
<dbReference type="Gene3D" id="3.30.70.270">
    <property type="match status" value="1"/>
</dbReference>
<dbReference type="Proteomes" id="UP000265515">
    <property type="component" value="Unassembled WGS sequence"/>
</dbReference>
<evidence type="ECO:0000256" key="7">
    <source>
        <dbReference type="SAM" id="MobiDB-lite"/>
    </source>
</evidence>
<evidence type="ECO:0000256" key="3">
    <source>
        <dbReference type="ARBA" id="ARBA00022722"/>
    </source>
</evidence>
<feature type="compositionally biased region" description="Basic and acidic residues" evidence="7">
    <location>
        <begin position="967"/>
        <end position="976"/>
    </location>
</feature>
<keyword evidence="5" id="KW-0378">Hydrolase</keyword>
<reference evidence="9 10" key="1">
    <citation type="journal article" date="2018" name="Cell">
        <title>The Chara Genome: Secondary Complexity and Implications for Plant Terrestrialization.</title>
        <authorList>
            <person name="Nishiyama T."/>
            <person name="Sakayama H."/>
            <person name="Vries J.D."/>
            <person name="Buschmann H."/>
            <person name="Saint-Marcoux D."/>
            <person name="Ullrich K.K."/>
            <person name="Haas F.B."/>
            <person name="Vanderstraeten L."/>
            <person name="Becker D."/>
            <person name="Lang D."/>
            <person name="Vosolsobe S."/>
            <person name="Rombauts S."/>
            <person name="Wilhelmsson P.K.I."/>
            <person name="Janitza P."/>
            <person name="Kern R."/>
            <person name="Heyl A."/>
            <person name="Rumpler F."/>
            <person name="Villalobos L.I.A.C."/>
            <person name="Clay J.M."/>
            <person name="Skokan R."/>
            <person name="Toyoda A."/>
            <person name="Suzuki Y."/>
            <person name="Kagoshima H."/>
            <person name="Schijlen E."/>
            <person name="Tajeshwar N."/>
            <person name="Catarino B."/>
            <person name="Hetherington A.J."/>
            <person name="Saltykova A."/>
            <person name="Bonnot C."/>
            <person name="Breuninger H."/>
            <person name="Symeonidi A."/>
            <person name="Radhakrishnan G.V."/>
            <person name="Van Nieuwerburgh F."/>
            <person name="Deforce D."/>
            <person name="Chang C."/>
            <person name="Karol K.G."/>
            <person name="Hedrich R."/>
            <person name="Ulvskov P."/>
            <person name="Glockner G."/>
            <person name="Delwiche C.F."/>
            <person name="Petrasek J."/>
            <person name="Van de Peer Y."/>
            <person name="Friml J."/>
            <person name="Beilby M."/>
            <person name="Dolan L."/>
            <person name="Kohara Y."/>
            <person name="Sugano S."/>
            <person name="Fujiyama A."/>
            <person name="Delaux P.-M."/>
            <person name="Quint M."/>
            <person name="TheiBen G."/>
            <person name="Hagemann M."/>
            <person name="Harholt J."/>
            <person name="Dunand C."/>
            <person name="Zachgo S."/>
            <person name="Langdale J."/>
            <person name="Maumus F."/>
            <person name="Straeten D.V.D."/>
            <person name="Gould S.B."/>
            <person name="Rensing S.A."/>
        </authorList>
    </citation>
    <scope>NUCLEOTIDE SEQUENCE [LARGE SCALE GENOMIC DNA]</scope>
    <source>
        <strain evidence="9 10">S276</strain>
    </source>
</reference>
<feature type="compositionally biased region" description="Low complexity" evidence="7">
    <location>
        <begin position="1062"/>
        <end position="1076"/>
    </location>
</feature>
<proteinExistence type="predicted"/>
<evidence type="ECO:0000256" key="4">
    <source>
        <dbReference type="ARBA" id="ARBA00022759"/>
    </source>
</evidence>
<dbReference type="CDD" id="cd09274">
    <property type="entry name" value="RNase_HI_RT_Ty3"/>
    <property type="match status" value="1"/>
</dbReference>
<feature type="compositionally biased region" description="Polar residues" evidence="7">
    <location>
        <begin position="1137"/>
        <end position="1146"/>
    </location>
</feature>
<evidence type="ECO:0000256" key="5">
    <source>
        <dbReference type="ARBA" id="ARBA00022801"/>
    </source>
</evidence>
<protein>
    <recommendedName>
        <fullName evidence="8">Reverse transcriptase RNase H-like domain-containing protein</fullName>
    </recommendedName>
</protein>
<dbReference type="InterPro" id="IPR043128">
    <property type="entry name" value="Rev_trsase/Diguanyl_cyclase"/>
</dbReference>
<organism evidence="9 10">
    <name type="scientific">Chara braunii</name>
    <name type="common">Braun's stonewort</name>
    <dbReference type="NCBI Taxonomy" id="69332"/>
    <lineage>
        <taxon>Eukaryota</taxon>
        <taxon>Viridiplantae</taxon>
        <taxon>Streptophyta</taxon>
        <taxon>Charophyceae</taxon>
        <taxon>Charales</taxon>
        <taxon>Characeae</taxon>
        <taxon>Chara</taxon>
    </lineage>
</organism>
<dbReference type="InterPro" id="IPR043502">
    <property type="entry name" value="DNA/RNA_pol_sf"/>
</dbReference>
<accession>A0A388K3U5</accession>
<dbReference type="GO" id="GO:0003964">
    <property type="term" value="F:RNA-directed DNA polymerase activity"/>
    <property type="evidence" value="ECO:0007669"/>
    <property type="project" value="UniProtKB-KW"/>
</dbReference>
<feature type="compositionally biased region" description="Basic and acidic residues" evidence="7">
    <location>
        <begin position="904"/>
        <end position="917"/>
    </location>
</feature>
<feature type="region of interest" description="Disordered" evidence="7">
    <location>
        <begin position="1040"/>
        <end position="1086"/>
    </location>
</feature>
<evidence type="ECO:0000259" key="8">
    <source>
        <dbReference type="Pfam" id="PF17917"/>
    </source>
</evidence>
<feature type="compositionally biased region" description="Basic and acidic residues" evidence="7">
    <location>
        <begin position="800"/>
        <end position="819"/>
    </location>
</feature>
<dbReference type="GO" id="GO:0004519">
    <property type="term" value="F:endonuclease activity"/>
    <property type="evidence" value="ECO:0007669"/>
    <property type="project" value="UniProtKB-KW"/>
</dbReference>
<dbReference type="Gramene" id="GBG64717">
    <property type="protein sequence ID" value="GBG64717"/>
    <property type="gene ID" value="CBR_g46260"/>
</dbReference>
<gene>
    <name evidence="9" type="ORF">CBR_g46260</name>
</gene>
<feature type="region of interest" description="Disordered" evidence="7">
    <location>
        <begin position="1164"/>
        <end position="1222"/>
    </location>
</feature>
<dbReference type="OrthoDB" id="6728785at2759"/>
<feature type="region of interest" description="Disordered" evidence="7">
    <location>
        <begin position="1116"/>
        <end position="1148"/>
    </location>
</feature>
<feature type="domain" description="Reverse transcriptase RNase H-like" evidence="8">
    <location>
        <begin position="336"/>
        <end position="434"/>
    </location>
</feature>
<keyword evidence="2" id="KW-0548">Nucleotidyltransferase</keyword>
<dbReference type="SUPFAM" id="SSF56672">
    <property type="entry name" value="DNA/RNA polymerases"/>
    <property type="match status" value="1"/>
</dbReference>
<evidence type="ECO:0000256" key="2">
    <source>
        <dbReference type="ARBA" id="ARBA00022695"/>
    </source>
</evidence>
<dbReference type="GO" id="GO:0016787">
    <property type="term" value="F:hydrolase activity"/>
    <property type="evidence" value="ECO:0007669"/>
    <property type="project" value="UniProtKB-KW"/>
</dbReference>
<evidence type="ECO:0000256" key="1">
    <source>
        <dbReference type="ARBA" id="ARBA00022679"/>
    </source>
</evidence>
<feature type="compositionally biased region" description="Acidic residues" evidence="7">
    <location>
        <begin position="99"/>
        <end position="111"/>
    </location>
</feature>
<comment type="caution">
    <text evidence="9">The sequence shown here is derived from an EMBL/GenBank/DDBJ whole genome shotgun (WGS) entry which is preliminary data.</text>
</comment>
<dbReference type="PANTHER" id="PTHR37984:SF5">
    <property type="entry name" value="PROTEIN NYNRIN-LIKE"/>
    <property type="match status" value="1"/>
</dbReference>
<keyword evidence="6" id="KW-0695">RNA-directed DNA polymerase</keyword>
<feature type="compositionally biased region" description="Basic and acidic residues" evidence="7">
    <location>
        <begin position="112"/>
        <end position="124"/>
    </location>
</feature>
<evidence type="ECO:0000313" key="10">
    <source>
        <dbReference type="Proteomes" id="UP000265515"/>
    </source>
</evidence>
<keyword evidence="4" id="KW-0255">Endonuclease</keyword>